<accession>A0ABN1DRN4</accession>
<evidence type="ECO:0000313" key="3">
    <source>
        <dbReference type="Proteomes" id="UP001500729"/>
    </source>
</evidence>
<name>A0ABN1DRN4_SACER</name>
<dbReference type="EMBL" id="BAAAGS010000047">
    <property type="protein sequence ID" value="GAA0548963.1"/>
    <property type="molecule type" value="Genomic_DNA"/>
</dbReference>
<organism evidence="2 3">
    <name type="scientific">Saccharopolyspora erythraea</name>
    <name type="common">Streptomyces erythraeus</name>
    <dbReference type="NCBI Taxonomy" id="1836"/>
    <lineage>
        <taxon>Bacteria</taxon>
        <taxon>Bacillati</taxon>
        <taxon>Actinomycetota</taxon>
        <taxon>Actinomycetes</taxon>
        <taxon>Pseudonocardiales</taxon>
        <taxon>Pseudonocardiaceae</taxon>
        <taxon>Saccharopolyspora</taxon>
    </lineage>
</organism>
<dbReference type="Proteomes" id="UP001500729">
    <property type="component" value="Unassembled WGS sequence"/>
</dbReference>
<feature type="compositionally biased region" description="Basic residues" evidence="1">
    <location>
        <begin position="893"/>
        <end position="905"/>
    </location>
</feature>
<dbReference type="RefSeq" id="WP_009948917.1">
    <property type="nucleotide sequence ID" value="NZ_BAAAGS010000047.1"/>
</dbReference>
<proteinExistence type="predicted"/>
<evidence type="ECO:0000256" key="1">
    <source>
        <dbReference type="SAM" id="MobiDB-lite"/>
    </source>
</evidence>
<gene>
    <name evidence="2" type="ORF">GCM10009533_54480</name>
</gene>
<keyword evidence="3" id="KW-1185">Reference proteome</keyword>
<feature type="compositionally biased region" description="Basic residues" evidence="1">
    <location>
        <begin position="834"/>
        <end position="852"/>
    </location>
</feature>
<reference evidence="2 3" key="1">
    <citation type="journal article" date="2019" name="Int. J. Syst. Evol. Microbiol.">
        <title>The Global Catalogue of Microorganisms (GCM) 10K type strain sequencing project: providing services to taxonomists for standard genome sequencing and annotation.</title>
        <authorList>
            <consortium name="The Broad Institute Genomics Platform"/>
            <consortium name="The Broad Institute Genome Sequencing Center for Infectious Disease"/>
            <person name="Wu L."/>
            <person name="Ma J."/>
        </authorList>
    </citation>
    <scope>NUCLEOTIDE SEQUENCE [LARGE SCALE GENOMIC DNA]</scope>
    <source>
        <strain evidence="2 3">JCM 10303</strain>
    </source>
</reference>
<comment type="caution">
    <text evidence="2">The sequence shown here is derived from an EMBL/GenBank/DDBJ whole genome shotgun (WGS) entry which is preliminary data.</text>
</comment>
<protein>
    <submittedName>
        <fullName evidence="2">DUF6493 family protein</fullName>
    </submittedName>
</protein>
<evidence type="ECO:0000313" key="2">
    <source>
        <dbReference type="EMBL" id="GAA0548963.1"/>
    </source>
</evidence>
<sequence>MTDWPKLRELIESDDAFGVKEEVSDLPADQRRALVKPLTEYERDLRLEGRDWLMRSALAIAGSAVLSASALAPWLSRGSIGETPGRTDYDWSAHGPPRTVADHVLDVLRARGVPWLPDLADKLASRLRPRGERWAATGHEMAWLITELAGPTLPLTDGYVFHFALRWRAWVLGSATGIVQAVRDDRRLVELVPRLFEVDTVARLITTPGFSADGGWPKALLALAEEGVVDRLVLLDGCLARLQRGGTRDQCRGLLDLHDGLAPGLDELAARAGDYAALVPDCHSRVAATGQRELRRLDDAGRLDLDVLLDVSRAVFVRSEKKLGRAQLSWLDEVVRRAPEALAAVATAFGHDARDVQERAVKLVLKHGVDPVVRDELADAATALPADLRERLSGVLGEVEAEPEPEPVLAGVARAPMPPPLATPDEVAAAYARLLPGRWEQTRQIDVVEVERVLAGLVSFSFADRDALRAAFEPLVAKQPWLRPEQPDWSRLRPWYSPTETGEIVTTIRGVFGDPQGDIDSEIPDLPAHQHWRARLTEPINKLSLWMERLHEIALGVVYAPRPFLMATPTETSGLIDPHVLADRLEEADRQGFEPWSVDLLQARLRLPRHVDPAVVDRLDALGPPGVWVARWLDDGGSGDARTTRVEEQVPVRRYMPQPSYEPRTRVEVEFSRPEQDIGSVVLGGEHWRGCWPSVLPAYRDAIAAHLVPVLEGGARRMGPLLPLLAEAHGPCGDGMSTALAFGLGAGERDDRAYVVDALITLAGRGELDGPGLGAAIAHLVSHQELVLSRVVAGAGRCRSRWRGRAGGRDRGCRAARAAARRRRQPQGGPGRPARARCRHLPAGRAGPRPRRGGGASGFQPVRQGGPQAARAHEGTRWRWRTPVISCQATANPRRRRLPRRRPARPRGAQPGCL</sequence>
<feature type="region of interest" description="Disordered" evidence="1">
    <location>
        <begin position="803"/>
        <end position="914"/>
    </location>
</feature>